<protein>
    <submittedName>
        <fullName evidence="1">10163_t:CDS:1</fullName>
    </submittedName>
</protein>
<reference evidence="1 2" key="1">
    <citation type="submission" date="2021-06" db="EMBL/GenBank/DDBJ databases">
        <authorList>
            <person name="Kallberg Y."/>
            <person name="Tangrot J."/>
            <person name="Rosling A."/>
        </authorList>
    </citation>
    <scope>NUCLEOTIDE SEQUENCE [LARGE SCALE GENOMIC DNA]</scope>
    <source>
        <strain evidence="1 2">120-4 pot B 10/14</strain>
    </source>
</reference>
<keyword evidence="2" id="KW-1185">Reference proteome</keyword>
<dbReference type="EMBL" id="CAJVQB010006608">
    <property type="protein sequence ID" value="CAG8688184.1"/>
    <property type="molecule type" value="Genomic_DNA"/>
</dbReference>
<evidence type="ECO:0000313" key="2">
    <source>
        <dbReference type="Proteomes" id="UP000789901"/>
    </source>
</evidence>
<gene>
    <name evidence="1" type="ORF">GMARGA_LOCUS11334</name>
</gene>
<dbReference type="Proteomes" id="UP000789901">
    <property type="component" value="Unassembled WGS sequence"/>
</dbReference>
<evidence type="ECO:0000313" key="1">
    <source>
        <dbReference type="EMBL" id="CAG8688184.1"/>
    </source>
</evidence>
<comment type="caution">
    <text evidence="1">The sequence shown here is derived from an EMBL/GenBank/DDBJ whole genome shotgun (WGS) entry which is preliminary data.</text>
</comment>
<accession>A0ABN7UVX7</accession>
<name>A0ABN7UVX7_GIGMA</name>
<proteinExistence type="predicted"/>
<organism evidence="1 2">
    <name type="scientific">Gigaspora margarita</name>
    <dbReference type="NCBI Taxonomy" id="4874"/>
    <lineage>
        <taxon>Eukaryota</taxon>
        <taxon>Fungi</taxon>
        <taxon>Fungi incertae sedis</taxon>
        <taxon>Mucoromycota</taxon>
        <taxon>Glomeromycotina</taxon>
        <taxon>Glomeromycetes</taxon>
        <taxon>Diversisporales</taxon>
        <taxon>Gigasporaceae</taxon>
        <taxon>Gigaspora</taxon>
    </lineage>
</organism>
<sequence>MSNDAFIQRIIIMKDSETTNNINVELVILETSEITELEQTGEQNLQILVQ</sequence>